<dbReference type="PANTHER" id="PTHR36973:SF4">
    <property type="entry name" value="NODULATION PROTEIN"/>
    <property type="match status" value="1"/>
</dbReference>
<dbReference type="NCBIfam" id="TIGR01444">
    <property type="entry name" value="fkbM_fam"/>
    <property type="match status" value="1"/>
</dbReference>
<feature type="domain" description="Methyltransferase FkbM" evidence="1">
    <location>
        <begin position="32"/>
        <end position="203"/>
    </location>
</feature>
<evidence type="ECO:0000313" key="3">
    <source>
        <dbReference type="Proteomes" id="UP000680679"/>
    </source>
</evidence>
<dbReference type="EMBL" id="AP024563">
    <property type="protein sequence ID" value="BCU07296.1"/>
    <property type="molecule type" value="Genomic_DNA"/>
</dbReference>
<protein>
    <recommendedName>
        <fullName evidence="1">Methyltransferase FkbM domain-containing protein</fullName>
    </recommendedName>
</protein>
<dbReference type="Pfam" id="PF05050">
    <property type="entry name" value="Methyltransf_21"/>
    <property type="match status" value="1"/>
</dbReference>
<dbReference type="InterPro" id="IPR029063">
    <property type="entry name" value="SAM-dependent_MTases_sf"/>
</dbReference>
<dbReference type="InterPro" id="IPR053188">
    <property type="entry name" value="FkbM_Methyltransferase"/>
</dbReference>
<dbReference type="InterPro" id="IPR006342">
    <property type="entry name" value="FkbM_mtfrase"/>
</dbReference>
<reference evidence="2 3" key="1">
    <citation type="submission" date="2021-04" db="EMBL/GenBank/DDBJ databases">
        <title>Complete genome sequencing of Allochromatium tepidum strain NZ.</title>
        <authorList>
            <person name="Tsukatani Y."/>
            <person name="Mori H."/>
        </authorList>
    </citation>
    <scope>NUCLEOTIDE SEQUENCE [LARGE SCALE GENOMIC DNA]</scope>
    <source>
        <strain evidence="2 3">NZ</strain>
    </source>
</reference>
<dbReference type="RefSeq" id="WP_213378419.1">
    <property type="nucleotide sequence ID" value="NZ_AP024563.1"/>
</dbReference>
<gene>
    <name evidence="2" type="ORF">Atep_19730</name>
</gene>
<accession>A0ABM7QN87</accession>
<dbReference type="PANTHER" id="PTHR36973">
    <property type="entry name" value="SLL1456 PROTEIN-RELATED"/>
    <property type="match status" value="1"/>
</dbReference>
<evidence type="ECO:0000313" key="2">
    <source>
        <dbReference type="EMBL" id="BCU07296.1"/>
    </source>
</evidence>
<keyword evidence="3" id="KW-1185">Reference proteome</keyword>
<organism evidence="2 3">
    <name type="scientific">Allochromatium tepidum</name>
    <dbReference type="NCBI Taxonomy" id="553982"/>
    <lineage>
        <taxon>Bacteria</taxon>
        <taxon>Pseudomonadati</taxon>
        <taxon>Pseudomonadota</taxon>
        <taxon>Gammaproteobacteria</taxon>
        <taxon>Chromatiales</taxon>
        <taxon>Chromatiaceae</taxon>
        <taxon>Allochromatium</taxon>
    </lineage>
</organism>
<dbReference type="SUPFAM" id="SSF53335">
    <property type="entry name" value="S-adenosyl-L-methionine-dependent methyltransferases"/>
    <property type="match status" value="1"/>
</dbReference>
<dbReference type="Gene3D" id="3.40.50.150">
    <property type="entry name" value="Vaccinia Virus protein VP39"/>
    <property type="match status" value="1"/>
</dbReference>
<dbReference type="Proteomes" id="UP000680679">
    <property type="component" value="Chromosome"/>
</dbReference>
<evidence type="ECO:0000259" key="1">
    <source>
        <dbReference type="Pfam" id="PF05050"/>
    </source>
</evidence>
<proteinExistence type="predicted"/>
<name>A0ABM7QN87_9GAMM</name>
<sequence length="255" mass="29286">MSIFYEEKEKEIFDRQFFLIEALGIDSPLIFDVGANIGQSVDRYSKAKPESIIHCFEPNPYAFEKLVLHCKNRNHVKLVNSALSDHYGSTRFYATQRTELSSLLRPESWLSALSSDEKYKFDELFISCITLDQYCQDLGIEWIDILKIDVQGAEPKVLQGGVKLLSSNRIGLIYLEVILAETYINQATLAQLLETLGAYHYRLWDLVPFTYTSAGAAWTANALFICPQWAKQVEEKFRRSISENKSDQKQHNHDS</sequence>